<keyword evidence="2" id="KW-1185">Reference proteome</keyword>
<dbReference type="EMBL" id="CM045772">
    <property type="protein sequence ID" value="KAI7984842.1"/>
    <property type="molecule type" value="Genomic_DNA"/>
</dbReference>
<evidence type="ECO:0000313" key="2">
    <source>
        <dbReference type="Proteomes" id="UP001060215"/>
    </source>
</evidence>
<name>A0ACC0F9V3_9ERIC</name>
<gene>
    <name evidence="1" type="ORF">LOK49_LG14G02174</name>
</gene>
<organism evidence="1 2">
    <name type="scientific">Camellia lanceoleosa</name>
    <dbReference type="NCBI Taxonomy" id="1840588"/>
    <lineage>
        <taxon>Eukaryota</taxon>
        <taxon>Viridiplantae</taxon>
        <taxon>Streptophyta</taxon>
        <taxon>Embryophyta</taxon>
        <taxon>Tracheophyta</taxon>
        <taxon>Spermatophyta</taxon>
        <taxon>Magnoliopsida</taxon>
        <taxon>eudicotyledons</taxon>
        <taxon>Gunneridae</taxon>
        <taxon>Pentapetalae</taxon>
        <taxon>asterids</taxon>
        <taxon>Ericales</taxon>
        <taxon>Theaceae</taxon>
        <taxon>Camellia</taxon>
    </lineage>
</organism>
<protein>
    <submittedName>
        <fullName evidence="1">Uncharacterized protein</fullName>
    </submittedName>
</protein>
<proteinExistence type="predicted"/>
<comment type="caution">
    <text evidence="1">The sequence shown here is derived from an EMBL/GenBank/DDBJ whole genome shotgun (WGS) entry which is preliminary data.</text>
</comment>
<dbReference type="Proteomes" id="UP001060215">
    <property type="component" value="Chromosome 15"/>
</dbReference>
<reference evidence="1 2" key="1">
    <citation type="journal article" date="2022" name="Plant J.">
        <title>Chromosome-level genome of Camellia lanceoleosa provides a valuable resource for understanding genome evolution and self-incompatibility.</title>
        <authorList>
            <person name="Gong W."/>
            <person name="Xiao S."/>
            <person name="Wang L."/>
            <person name="Liao Z."/>
            <person name="Chang Y."/>
            <person name="Mo W."/>
            <person name="Hu G."/>
            <person name="Li W."/>
            <person name="Zhao G."/>
            <person name="Zhu H."/>
            <person name="Hu X."/>
            <person name="Ji K."/>
            <person name="Xiang X."/>
            <person name="Song Q."/>
            <person name="Yuan D."/>
            <person name="Jin S."/>
            <person name="Zhang L."/>
        </authorList>
    </citation>
    <scope>NUCLEOTIDE SEQUENCE [LARGE SCALE GENOMIC DNA]</scope>
    <source>
        <strain evidence="1">SQ_2022a</strain>
    </source>
</reference>
<sequence>MTGKEKSGFNAYGWVIFLGSAIVGLVAVVGSLGMPKADLWVIFAILSTVIGYCAKTYVTFQQNMATYQNLITQSMYDKQLDSGKGTLLHLCDDVIQQEDHPPPSLQHRPLPSLPPPCHFPFLPPPSLPQPFHTPVASLFLPSSVTLPSPLPRSCASPSPLPHPIATPTPHPPSSTHIAVKEQIKTQIKKKRKVKTQILALAAECTLRL</sequence>
<evidence type="ECO:0000313" key="1">
    <source>
        <dbReference type="EMBL" id="KAI7984842.1"/>
    </source>
</evidence>
<accession>A0ACC0F9V3</accession>